<sequence>MSFVPHPIPNSSRRAGFTLVELLVVIAIIGVLIALLLPAVQQAREAARRMQCTNNLKQIGLAFHNFQDTYGHLPYGARDGNENSSPDTCCSSHVVSGWSWLYHILPFIEQQNIYNLGDVNNPSGTEKIVSQSAVESYYCPSRRPVSAYGGYYRSDYAGNAGERHSDGARVATSTGAHGVVRHPGISNAKLTIERIQDGSSNTLMVGEKALNETAFGSDGGDNERYINPGWDEDVMRWGTFFSKGDNAYTPMPPISDNDAPKKESDGSWTLSQKIPLFANGTFGRWHGYFGSSHTGGTNFVLADGSVHFIPTTVDGQIMQRLSLSDDGQVVTLP</sequence>
<dbReference type="Pfam" id="PF07596">
    <property type="entry name" value="SBP_bac_10"/>
    <property type="match status" value="1"/>
</dbReference>
<gene>
    <name evidence="4" type="ORF">C5Y83_15525</name>
</gene>
<proteinExistence type="predicted"/>
<dbReference type="OrthoDB" id="255848at2"/>
<evidence type="ECO:0000313" key="4">
    <source>
        <dbReference type="EMBL" id="PQO34899.1"/>
    </source>
</evidence>
<feature type="transmembrane region" description="Helical" evidence="2">
    <location>
        <begin position="20"/>
        <end position="40"/>
    </location>
</feature>
<keyword evidence="2" id="KW-1133">Transmembrane helix</keyword>
<feature type="region of interest" description="Disordered" evidence="1">
    <location>
        <begin position="248"/>
        <end position="267"/>
    </location>
</feature>
<dbReference type="NCBIfam" id="TIGR04294">
    <property type="entry name" value="pre_pil_HX9DG"/>
    <property type="match status" value="1"/>
</dbReference>
<evidence type="ECO:0000256" key="1">
    <source>
        <dbReference type="SAM" id="MobiDB-lite"/>
    </source>
</evidence>
<keyword evidence="2" id="KW-0472">Membrane</keyword>
<dbReference type="InterPro" id="IPR011453">
    <property type="entry name" value="DUF1559"/>
</dbReference>
<dbReference type="PANTHER" id="PTHR30093:SF2">
    <property type="entry name" value="TYPE II SECRETION SYSTEM PROTEIN H"/>
    <property type="match status" value="1"/>
</dbReference>
<dbReference type="SUPFAM" id="SSF54523">
    <property type="entry name" value="Pili subunits"/>
    <property type="match status" value="1"/>
</dbReference>
<dbReference type="PROSITE" id="PS00409">
    <property type="entry name" value="PROKAR_NTER_METHYL"/>
    <property type="match status" value="1"/>
</dbReference>
<dbReference type="Pfam" id="PF07963">
    <property type="entry name" value="N_methyl"/>
    <property type="match status" value="1"/>
</dbReference>
<dbReference type="EMBL" id="PUHY01000010">
    <property type="protein sequence ID" value="PQO34899.1"/>
    <property type="molecule type" value="Genomic_DNA"/>
</dbReference>
<dbReference type="PANTHER" id="PTHR30093">
    <property type="entry name" value="GENERAL SECRETION PATHWAY PROTEIN G"/>
    <property type="match status" value="1"/>
</dbReference>
<dbReference type="InterPro" id="IPR027558">
    <property type="entry name" value="Pre_pil_HX9DG_C"/>
</dbReference>
<organism evidence="4 5">
    <name type="scientific">Blastopirellula marina</name>
    <dbReference type="NCBI Taxonomy" id="124"/>
    <lineage>
        <taxon>Bacteria</taxon>
        <taxon>Pseudomonadati</taxon>
        <taxon>Planctomycetota</taxon>
        <taxon>Planctomycetia</taxon>
        <taxon>Pirellulales</taxon>
        <taxon>Pirellulaceae</taxon>
        <taxon>Blastopirellula</taxon>
    </lineage>
</organism>
<dbReference type="Gene3D" id="3.30.700.10">
    <property type="entry name" value="Glycoprotein, Type 4 Pilin"/>
    <property type="match status" value="1"/>
</dbReference>
<protein>
    <submittedName>
        <fullName evidence="4">Prepilin-type cleavage/methylation domain-containing protein</fullName>
    </submittedName>
</protein>
<dbReference type="AlphaFoldDB" id="A0A2S8FRU7"/>
<dbReference type="InterPro" id="IPR012902">
    <property type="entry name" value="N_methyl_site"/>
</dbReference>
<evidence type="ECO:0000256" key="2">
    <source>
        <dbReference type="SAM" id="Phobius"/>
    </source>
</evidence>
<dbReference type="RefSeq" id="WP_105330629.1">
    <property type="nucleotide sequence ID" value="NZ_PUHY01000010.1"/>
</dbReference>
<feature type="domain" description="DUF1559" evidence="3">
    <location>
        <begin position="41"/>
        <end position="315"/>
    </location>
</feature>
<accession>A0A2S8FRU7</accession>
<evidence type="ECO:0000259" key="3">
    <source>
        <dbReference type="Pfam" id="PF07596"/>
    </source>
</evidence>
<name>A0A2S8FRU7_9BACT</name>
<reference evidence="4 5" key="1">
    <citation type="submission" date="2018-02" db="EMBL/GenBank/DDBJ databases">
        <title>Comparative genomes isolates from brazilian mangrove.</title>
        <authorList>
            <person name="Araujo J.E."/>
            <person name="Taketani R.G."/>
            <person name="Silva M.C.P."/>
            <person name="Loureco M.V."/>
            <person name="Andreote F.D."/>
        </authorList>
    </citation>
    <scope>NUCLEOTIDE SEQUENCE [LARGE SCALE GENOMIC DNA]</scope>
    <source>
        <strain evidence="4 5">Hex-1 MGV</strain>
    </source>
</reference>
<evidence type="ECO:0000313" key="5">
    <source>
        <dbReference type="Proteomes" id="UP000238322"/>
    </source>
</evidence>
<comment type="caution">
    <text evidence="4">The sequence shown here is derived from an EMBL/GenBank/DDBJ whole genome shotgun (WGS) entry which is preliminary data.</text>
</comment>
<keyword evidence="2" id="KW-0812">Transmembrane</keyword>
<dbReference type="NCBIfam" id="TIGR02532">
    <property type="entry name" value="IV_pilin_GFxxxE"/>
    <property type="match status" value="1"/>
</dbReference>
<dbReference type="Proteomes" id="UP000238322">
    <property type="component" value="Unassembled WGS sequence"/>
</dbReference>
<dbReference type="InterPro" id="IPR045584">
    <property type="entry name" value="Pilin-like"/>
</dbReference>